<comment type="caution">
    <text evidence="5">The sequence shown here is derived from an EMBL/GenBank/DDBJ whole genome shotgun (WGS) entry which is preliminary data.</text>
</comment>
<keyword evidence="2" id="KW-0479">Metal-binding</keyword>
<reference evidence="5 8" key="1">
    <citation type="submission" date="2024-02" db="EMBL/GenBank/DDBJ databases">
        <title>Chromosome-scale genome assembly of the rough periwinkle Littorina saxatilis.</title>
        <authorList>
            <person name="De Jode A."/>
            <person name="Faria R."/>
            <person name="Formenti G."/>
            <person name="Sims Y."/>
            <person name="Smith T.P."/>
            <person name="Tracey A."/>
            <person name="Wood J.M.D."/>
            <person name="Zagrodzka Z.B."/>
            <person name="Johannesson K."/>
            <person name="Butlin R.K."/>
            <person name="Leder E.H."/>
        </authorList>
    </citation>
    <scope>NUCLEOTIDE SEQUENCE [LARGE SCALE GENOMIC DNA]</scope>
    <source>
        <strain evidence="5">Snail1</strain>
        <tissue evidence="5">Muscle</tissue>
    </source>
</reference>
<comment type="cofactor">
    <cofactor evidence="1">
        <name>a divalent metal cation</name>
        <dbReference type="ChEBI" id="CHEBI:60240"/>
    </cofactor>
</comment>
<accession>A0AAN9AK70</accession>
<evidence type="ECO:0000313" key="7">
    <source>
        <dbReference type="EMBL" id="KAK7110648.1"/>
    </source>
</evidence>
<evidence type="ECO:0000256" key="1">
    <source>
        <dbReference type="ARBA" id="ARBA00001968"/>
    </source>
</evidence>
<name>A0AAN9AK70_9CAEN</name>
<evidence type="ECO:0000313" key="8">
    <source>
        <dbReference type="Proteomes" id="UP001374579"/>
    </source>
</evidence>
<dbReference type="InterPro" id="IPR027806">
    <property type="entry name" value="HARBI1_dom"/>
</dbReference>
<dbReference type="EMBL" id="JBAMIC010000003">
    <property type="protein sequence ID" value="KAK7110648.1"/>
    <property type="molecule type" value="Genomic_DNA"/>
</dbReference>
<evidence type="ECO:0000313" key="6">
    <source>
        <dbReference type="EMBL" id="KAK7089154.1"/>
    </source>
</evidence>
<dbReference type="EMBL" id="JBAMIC010004070">
    <property type="protein sequence ID" value="KAK7088356.1"/>
    <property type="molecule type" value="Genomic_DNA"/>
</dbReference>
<dbReference type="AlphaFoldDB" id="A0AAN9AK70"/>
<gene>
    <name evidence="7" type="ORF">V1264_014487</name>
    <name evidence="5" type="ORF">V1264_022283</name>
    <name evidence="6" type="ORF">V1264_024667</name>
</gene>
<evidence type="ECO:0000256" key="3">
    <source>
        <dbReference type="SAM" id="MobiDB-lite"/>
    </source>
</evidence>
<feature type="region of interest" description="Disordered" evidence="3">
    <location>
        <begin position="61"/>
        <end position="91"/>
    </location>
</feature>
<sequence>MHLQVVCDKDLLFLDVFTGYTGSVHDSRVFPNSDLHGVLESDASKLPPEYHMIWDSAYPQSPQVPAGSIPRQRPSDPCGNCLQQSPGKDKS</sequence>
<dbReference type="Pfam" id="PF13359">
    <property type="entry name" value="DDE_Tnp_4"/>
    <property type="match status" value="1"/>
</dbReference>
<dbReference type="Proteomes" id="UP001374579">
    <property type="component" value="Unassembled WGS sequence"/>
</dbReference>
<protein>
    <recommendedName>
        <fullName evidence="4">DDE Tnp4 domain-containing protein</fullName>
    </recommendedName>
</protein>
<organism evidence="5 8">
    <name type="scientific">Littorina saxatilis</name>
    <dbReference type="NCBI Taxonomy" id="31220"/>
    <lineage>
        <taxon>Eukaryota</taxon>
        <taxon>Metazoa</taxon>
        <taxon>Spiralia</taxon>
        <taxon>Lophotrochozoa</taxon>
        <taxon>Mollusca</taxon>
        <taxon>Gastropoda</taxon>
        <taxon>Caenogastropoda</taxon>
        <taxon>Littorinimorpha</taxon>
        <taxon>Littorinoidea</taxon>
        <taxon>Littorinidae</taxon>
        <taxon>Littorina</taxon>
    </lineage>
</organism>
<keyword evidence="8" id="KW-1185">Reference proteome</keyword>
<feature type="compositionally biased region" description="Polar residues" evidence="3">
    <location>
        <begin position="81"/>
        <end position="91"/>
    </location>
</feature>
<evidence type="ECO:0000313" key="5">
    <source>
        <dbReference type="EMBL" id="KAK7088356.1"/>
    </source>
</evidence>
<evidence type="ECO:0000256" key="2">
    <source>
        <dbReference type="ARBA" id="ARBA00022723"/>
    </source>
</evidence>
<evidence type="ECO:0000259" key="4">
    <source>
        <dbReference type="Pfam" id="PF13359"/>
    </source>
</evidence>
<dbReference type="EMBL" id="JBAMIC010002749">
    <property type="protein sequence ID" value="KAK7089154.1"/>
    <property type="molecule type" value="Genomic_DNA"/>
</dbReference>
<proteinExistence type="predicted"/>
<dbReference type="GO" id="GO:0046872">
    <property type="term" value="F:metal ion binding"/>
    <property type="evidence" value="ECO:0007669"/>
    <property type="project" value="UniProtKB-KW"/>
</dbReference>
<feature type="domain" description="DDE Tnp4" evidence="4">
    <location>
        <begin position="1"/>
        <end position="68"/>
    </location>
</feature>